<accession>A0A499UAJ6</accession>
<sequence length="81" mass="8590">MAARPRPGLNFATGEPMQAGPMRVVRFRPGTRFNDLVSGLAPLPASGNCIQKTPRPRARTPSSHPPHRRPPEPAAPGSGST</sequence>
<gene>
    <name evidence="2" type="ORF">SSPO_003610</name>
</gene>
<evidence type="ECO:0000313" key="2">
    <source>
        <dbReference type="EMBL" id="BBJ37643.1"/>
    </source>
</evidence>
<dbReference type="SUPFAM" id="SSF47729">
    <property type="entry name" value="IHF-like DNA-binding proteins"/>
    <property type="match status" value="1"/>
</dbReference>
<protein>
    <submittedName>
        <fullName evidence="2">Uncharacterized protein</fullName>
    </submittedName>
</protein>
<feature type="region of interest" description="Disordered" evidence="1">
    <location>
        <begin position="43"/>
        <end position="81"/>
    </location>
</feature>
<reference evidence="2 3" key="1">
    <citation type="journal article" date="2020" name="Int. J. Syst. Evol. Microbiol.">
        <title>Reclassification of Streptomyces castelarensis and Streptomyces sporoclivatus as later heterotypic synonyms of Streptomyces antimycoticus.</title>
        <authorList>
            <person name="Komaki H."/>
            <person name="Tamura T."/>
        </authorList>
    </citation>
    <scope>NUCLEOTIDE SEQUENCE [LARGE SCALE GENOMIC DNA]</scope>
    <source>
        <strain evidence="2 3">NBRC 100767</strain>
    </source>
</reference>
<dbReference type="GO" id="GO:0003677">
    <property type="term" value="F:DNA binding"/>
    <property type="evidence" value="ECO:0007669"/>
    <property type="project" value="InterPro"/>
</dbReference>
<dbReference type="Proteomes" id="UP000463951">
    <property type="component" value="Chromosome"/>
</dbReference>
<proteinExistence type="predicted"/>
<name>A0A499UAJ6_9ACTN</name>
<evidence type="ECO:0000313" key="3">
    <source>
        <dbReference type="Proteomes" id="UP000463951"/>
    </source>
</evidence>
<dbReference type="EMBL" id="AP019620">
    <property type="protein sequence ID" value="BBJ37643.1"/>
    <property type="molecule type" value="Genomic_DNA"/>
</dbReference>
<evidence type="ECO:0000256" key="1">
    <source>
        <dbReference type="SAM" id="MobiDB-lite"/>
    </source>
</evidence>
<organism evidence="2 3">
    <name type="scientific">Streptomyces antimycoticus</name>
    <dbReference type="NCBI Taxonomy" id="68175"/>
    <lineage>
        <taxon>Bacteria</taxon>
        <taxon>Bacillati</taxon>
        <taxon>Actinomycetota</taxon>
        <taxon>Actinomycetes</taxon>
        <taxon>Kitasatosporales</taxon>
        <taxon>Streptomycetaceae</taxon>
        <taxon>Streptomyces</taxon>
        <taxon>Streptomyces violaceusniger group</taxon>
    </lineage>
</organism>
<dbReference type="AlphaFoldDB" id="A0A499UAJ6"/>
<dbReference type="InterPro" id="IPR010992">
    <property type="entry name" value="IHF-like_DNA-bd_dom_sf"/>
</dbReference>